<evidence type="ECO:0000256" key="7">
    <source>
        <dbReference type="ARBA" id="ARBA00022771"/>
    </source>
</evidence>
<keyword evidence="5 13" id="KW-0812">Transmembrane</keyword>
<keyword evidence="11 13" id="KW-0472">Membrane</keyword>
<dbReference type="Proteomes" id="UP000682877">
    <property type="component" value="Chromosome 1"/>
</dbReference>
<gene>
    <name evidence="15" type="ORF">AARE701A_LOCUS1181</name>
</gene>
<organism evidence="15 16">
    <name type="scientific">Arabidopsis arenosa</name>
    <name type="common">Sand rock-cress</name>
    <name type="synonym">Cardaminopsis arenosa</name>
    <dbReference type="NCBI Taxonomy" id="38785"/>
    <lineage>
        <taxon>Eukaryota</taxon>
        <taxon>Viridiplantae</taxon>
        <taxon>Streptophyta</taxon>
        <taxon>Embryophyta</taxon>
        <taxon>Tracheophyta</taxon>
        <taxon>Spermatophyta</taxon>
        <taxon>Magnoliopsida</taxon>
        <taxon>eudicotyledons</taxon>
        <taxon>Gunneridae</taxon>
        <taxon>Pentapetalae</taxon>
        <taxon>rosids</taxon>
        <taxon>malvids</taxon>
        <taxon>Brassicales</taxon>
        <taxon>Brassicaceae</taxon>
        <taxon>Camelineae</taxon>
        <taxon>Arabidopsis</taxon>
    </lineage>
</organism>
<keyword evidence="9" id="KW-0862">Zinc</keyword>
<proteinExistence type="predicted"/>
<evidence type="ECO:0000313" key="15">
    <source>
        <dbReference type="EMBL" id="CAE5957476.1"/>
    </source>
</evidence>
<keyword evidence="10 13" id="KW-1133">Transmembrane helix</keyword>
<evidence type="ECO:0000256" key="10">
    <source>
        <dbReference type="ARBA" id="ARBA00022989"/>
    </source>
</evidence>
<evidence type="ECO:0000256" key="9">
    <source>
        <dbReference type="ARBA" id="ARBA00022833"/>
    </source>
</evidence>
<dbReference type="GO" id="GO:0008270">
    <property type="term" value="F:zinc ion binding"/>
    <property type="evidence" value="ECO:0007669"/>
    <property type="project" value="UniProtKB-KW"/>
</dbReference>
<protein>
    <recommendedName>
        <fullName evidence="3">RING-type E3 ubiquitin transferase</fullName>
        <ecNumber evidence="3">2.3.2.27</ecNumber>
    </recommendedName>
</protein>
<evidence type="ECO:0000256" key="8">
    <source>
        <dbReference type="ARBA" id="ARBA00022786"/>
    </source>
</evidence>
<dbReference type="Pfam" id="PF12483">
    <property type="entry name" value="GIDE"/>
    <property type="match status" value="1"/>
</dbReference>
<dbReference type="GO" id="GO:0016567">
    <property type="term" value="P:protein ubiquitination"/>
    <property type="evidence" value="ECO:0007669"/>
    <property type="project" value="InterPro"/>
</dbReference>
<feature type="domain" description="E3 Ubiquitin ligase MUL1-like" evidence="14">
    <location>
        <begin position="106"/>
        <end position="239"/>
    </location>
</feature>
<comment type="subcellular location">
    <subcellularLocation>
        <location evidence="2">Membrane</location>
        <topology evidence="2">Multi-pass membrane protein</topology>
    </subcellularLocation>
</comment>
<evidence type="ECO:0000256" key="5">
    <source>
        <dbReference type="ARBA" id="ARBA00022692"/>
    </source>
</evidence>
<dbReference type="InterPro" id="IPR022170">
    <property type="entry name" value="MUL1-like"/>
</dbReference>
<dbReference type="PANTHER" id="PTHR47568:SF3">
    <property type="entry name" value="RING-TYPE E3 UBIQUITIN TRANSFERASE"/>
    <property type="match status" value="1"/>
</dbReference>
<evidence type="ECO:0000313" key="16">
    <source>
        <dbReference type="Proteomes" id="UP000682877"/>
    </source>
</evidence>
<accession>A0A8S1ZDC4</accession>
<evidence type="ECO:0000256" key="1">
    <source>
        <dbReference type="ARBA" id="ARBA00000900"/>
    </source>
</evidence>
<dbReference type="GO" id="GO:0061630">
    <property type="term" value="F:ubiquitin protein ligase activity"/>
    <property type="evidence" value="ECO:0007669"/>
    <property type="project" value="UniProtKB-EC"/>
</dbReference>
<keyword evidence="4" id="KW-0808">Transferase</keyword>
<feature type="region of interest" description="Disordered" evidence="12">
    <location>
        <begin position="264"/>
        <end position="295"/>
    </location>
</feature>
<evidence type="ECO:0000256" key="13">
    <source>
        <dbReference type="SAM" id="Phobius"/>
    </source>
</evidence>
<reference evidence="15" key="1">
    <citation type="submission" date="2021-01" db="EMBL/GenBank/DDBJ databases">
        <authorList>
            <person name="Bezrukov I."/>
        </authorList>
    </citation>
    <scope>NUCLEOTIDE SEQUENCE</scope>
</reference>
<evidence type="ECO:0000256" key="3">
    <source>
        <dbReference type="ARBA" id="ARBA00012483"/>
    </source>
</evidence>
<dbReference type="EMBL" id="LR999451">
    <property type="protein sequence ID" value="CAE5957476.1"/>
    <property type="molecule type" value="Genomic_DNA"/>
</dbReference>
<comment type="catalytic activity">
    <reaction evidence="1">
        <text>S-ubiquitinyl-[E2 ubiquitin-conjugating enzyme]-L-cysteine + [acceptor protein]-L-lysine = [E2 ubiquitin-conjugating enzyme]-L-cysteine + N(6)-ubiquitinyl-[acceptor protein]-L-lysine.</text>
        <dbReference type="EC" id="2.3.2.27"/>
    </reaction>
</comment>
<evidence type="ECO:0000256" key="12">
    <source>
        <dbReference type="SAM" id="MobiDB-lite"/>
    </source>
</evidence>
<dbReference type="AlphaFoldDB" id="A0A8S1ZDC4"/>
<dbReference type="InterPro" id="IPR044231">
    <property type="entry name" value="SP1/SPL1"/>
</dbReference>
<evidence type="ECO:0000256" key="2">
    <source>
        <dbReference type="ARBA" id="ARBA00004141"/>
    </source>
</evidence>
<evidence type="ECO:0000256" key="6">
    <source>
        <dbReference type="ARBA" id="ARBA00022723"/>
    </source>
</evidence>
<dbReference type="GO" id="GO:0016020">
    <property type="term" value="C:membrane"/>
    <property type="evidence" value="ECO:0007669"/>
    <property type="project" value="UniProtKB-SubCell"/>
</dbReference>
<evidence type="ECO:0000259" key="14">
    <source>
        <dbReference type="Pfam" id="PF12483"/>
    </source>
</evidence>
<name>A0A8S1ZDC4_ARAAE</name>
<dbReference type="PANTHER" id="PTHR47568">
    <property type="match status" value="1"/>
</dbReference>
<keyword evidence="16" id="KW-1185">Reference proteome</keyword>
<feature type="transmembrane region" description="Helical" evidence="13">
    <location>
        <begin position="224"/>
        <end position="245"/>
    </location>
</feature>
<evidence type="ECO:0000256" key="4">
    <source>
        <dbReference type="ARBA" id="ARBA00022679"/>
    </source>
</evidence>
<keyword evidence="6" id="KW-0479">Metal-binding</keyword>
<keyword evidence="7" id="KW-0863">Zinc-finger</keyword>
<sequence length="312" mass="34462">MEPVVESAVFLSFVGASCYLFGRKIKRRVDYLGSITRVDGLKSLDDLLAKNTTNLLVLVSGRVGSAAPLDCKHNGLLGVLVEETAKLDCKIELEGGGLIEKSLTFLLHQKETPWYLEDCTGQVNVVGVQDALGFNSILNKYVFKMPASELLKTVVIPDGTKVLKHNCHGRALNIGTYLTFVGEAVRDKAGTVMIQRPKEQSFLVYSGEGSFENMVAELKSMSEVYIGLGKIIGTVGVALAVMYGVHCIRRVLLPFEWEKEELRNRSEKAKSDRGRTHQRKESDMGRTHQRKESDASRLPIGLAFLLVKGKDC</sequence>
<feature type="transmembrane region" description="Helical" evidence="13">
    <location>
        <begin position="6"/>
        <end position="22"/>
    </location>
</feature>
<dbReference type="EC" id="2.3.2.27" evidence="3"/>
<keyword evidence="8" id="KW-0833">Ubl conjugation pathway</keyword>
<evidence type="ECO:0000256" key="11">
    <source>
        <dbReference type="ARBA" id="ARBA00023136"/>
    </source>
</evidence>